<feature type="region of interest" description="Disordered" evidence="5">
    <location>
        <begin position="590"/>
        <end position="669"/>
    </location>
</feature>
<keyword evidence="2 4" id="KW-0863">Zinc-finger</keyword>
<evidence type="ECO:0000256" key="2">
    <source>
        <dbReference type="ARBA" id="ARBA00022771"/>
    </source>
</evidence>
<evidence type="ECO:0000313" key="8">
    <source>
        <dbReference type="Proteomes" id="UP000187283"/>
    </source>
</evidence>
<feature type="compositionally biased region" description="Low complexity" evidence="5">
    <location>
        <begin position="355"/>
        <end position="373"/>
    </location>
</feature>
<dbReference type="PANTHER" id="PTHR15710">
    <property type="entry name" value="E3 UBIQUITIN-PROTEIN LIGASE PRAJA"/>
    <property type="match status" value="1"/>
</dbReference>
<dbReference type="AlphaFoldDB" id="A0A1R1YHY8"/>
<dbReference type="STRING" id="133412.A0A1R1YHY8"/>
<name>A0A1R1YHY8_9FUNG</name>
<dbReference type="EMBL" id="LSSN01000021">
    <property type="protein sequence ID" value="OMJ26415.1"/>
    <property type="molecule type" value="Genomic_DNA"/>
</dbReference>
<keyword evidence="1" id="KW-0479">Metal-binding</keyword>
<proteinExistence type="predicted"/>
<sequence>MDHSGSSPNMPSPHNAEHDSISHSDQSAQAISSSNPKQNSHFNDSPITIPSTTQSDYAQASPSLEKAPESTASSQFTSSAPKYSQDRNVNTPLTKTTYKEQNEPLLSEPLETSSSVNYLDSMGKSPYNSHSQTIPASSSQISATTPENRYAKLPNTIPKPSPTSINPDTATNTNITEISTSNLPEIDPIQEANSTHNTPLSPSNTSPILQQFPPSQSSNNTPAPSNVPVLETDTDTSTSTRQYWCHQCQRETTTMMVPSLICTVCHGDFVEEDGYPSYHSSRSRRRYTPSGTRSFGAEFRNSDNPNQDLTNILRSIFSQIPPSSASAERRPEFTVPDFESIFRPSEPRSSRSRNTESQSNSNSQSDLNLNQSSETINNPIDSPSAEEQPSTTTGNPPDSSSDQTPNSSSRNSTSRPYTRSFRSSNGSGFTIFHPANFNPSANNESSSGPRNIRAEIPVNFGALFDLFLDGGSGNAQSFFSNLFGTAGNVGDYAWGPNGLDDIITQLMEQNQGNTPHPTSEEYIAKLERIKISSDNLDPKKECGICMDEYAESDTAIVLECHHEFHEDCILKWLRVNGTCPICRILIGDKPEPDNANMEVDSPANNSNNHENNSHNNTTRDTNTIDPETSMQQDNSHSDHDHIATDEPANSTSEIPEPVLPGYFPRNSNN</sequence>
<evidence type="ECO:0000256" key="3">
    <source>
        <dbReference type="ARBA" id="ARBA00022833"/>
    </source>
</evidence>
<dbReference type="OrthoDB" id="8062037at2759"/>
<dbReference type="Gene3D" id="3.30.40.10">
    <property type="entry name" value="Zinc/RING finger domain, C3HC4 (zinc finger)"/>
    <property type="match status" value="1"/>
</dbReference>
<dbReference type="InterPro" id="IPR013083">
    <property type="entry name" value="Znf_RING/FYVE/PHD"/>
</dbReference>
<keyword evidence="3" id="KW-0862">Zinc</keyword>
<dbReference type="GO" id="GO:0008270">
    <property type="term" value="F:zinc ion binding"/>
    <property type="evidence" value="ECO:0007669"/>
    <property type="project" value="UniProtKB-KW"/>
</dbReference>
<evidence type="ECO:0000256" key="5">
    <source>
        <dbReference type="SAM" id="MobiDB-lite"/>
    </source>
</evidence>
<dbReference type="Proteomes" id="UP000187283">
    <property type="component" value="Unassembled WGS sequence"/>
</dbReference>
<evidence type="ECO:0000256" key="1">
    <source>
        <dbReference type="ARBA" id="ARBA00022723"/>
    </source>
</evidence>
<dbReference type="PANTHER" id="PTHR15710:SF243">
    <property type="entry name" value="E3 UBIQUITIN-PROTEIN LIGASE PRAJA-2 ISOFORM X1"/>
    <property type="match status" value="1"/>
</dbReference>
<feature type="compositionally biased region" description="Polar residues" evidence="5">
    <location>
        <begin position="23"/>
        <end position="62"/>
    </location>
</feature>
<feature type="compositionally biased region" description="Polar residues" evidence="5">
    <location>
        <begin position="70"/>
        <end position="96"/>
    </location>
</feature>
<organism evidence="7 8">
    <name type="scientific">Smittium culicis</name>
    <dbReference type="NCBI Taxonomy" id="133412"/>
    <lineage>
        <taxon>Eukaryota</taxon>
        <taxon>Fungi</taxon>
        <taxon>Fungi incertae sedis</taxon>
        <taxon>Zoopagomycota</taxon>
        <taxon>Kickxellomycotina</taxon>
        <taxon>Harpellomycetes</taxon>
        <taxon>Harpellales</taxon>
        <taxon>Legeriomycetaceae</taxon>
        <taxon>Smittium</taxon>
    </lineage>
</organism>
<dbReference type="GO" id="GO:0016567">
    <property type="term" value="P:protein ubiquitination"/>
    <property type="evidence" value="ECO:0007669"/>
    <property type="project" value="TreeGrafter"/>
</dbReference>
<feature type="compositionally biased region" description="Basic and acidic residues" evidence="5">
    <location>
        <begin position="635"/>
        <end position="644"/>
    </location>
</feature>
<dbReference type="SMART" id="SM00184">
    <property type="entry name" value="RING"/>
    <property type="match status" value="1"/>
</dbReference>
<dbReference type="PROSITE" id="PS50089">
    <property type="entry name" value="ZF_RING_2"/>
    <property type="match status" value="1"/>
</dbReference>
<evidence type="ECO:0000313" key="7">
    <source>
        <dbReference type="EMBL" id="OMJ26415.1"/>
    </source>
</evidence>
<feature type="compositionally biased region" description="Polar residues" evidence="5">
    <location>
        <begin position="618"/>
        <end position="634"/>
    </location>
</feature>
<feature type="region of interest" description="Disordered" evidence="5">
    <location>
        <begin position="321"/>
        <end position="425"/>
    </location>
</feature>
<reference evidence="7 8" key="1">
    <citation type="submission" date="2017-01" db="EMBL/GenBank/DDBJ databases">
        <authorList>
            <person name="Mah S.A."/>
            <person name="Swanson W.J."/>
            <person name="Moy G.W."/>
            <person name="Vacquier V.D."/>
        </authorList>
    </citation>
    <scope>NUCLEOTIDE SEQUENCE [LARGE SCALE GENOMIC DNA]</scope>
    <source>
        <strain evidence="7 8">GSMNP</strain>
    </source>
</reference>
<comment type="caution">
    <text evidence="7">The sequence shown here is derived from an EMBL/GenBank/DDBJ whole genome shotgun (WGS) entry which is preliminary data.</text>
</comment>
<feature type="domain" description="RING-type" evidence="6">
    <location>
        <begin position="542"/>
        <end position="583"/>
    </location>
</feature>
<gene>
    <name evidence="7" type="ORF">AYI70_g198</name>
</gene>
<dbReference type="SUPFAM" id="SSF57850">
    <property type="entry name" value="RING/U-box"/>
    <property type="match status" value="1"/>
</dbReference>
<dbReference type="Pfam" id="PF13639">
    <property type="entry name" value="zf-RING_2"/>
    <property type="match status" value="1"/>
</dbReference>
<accession>A0A1R1YHY8</accession>
<dbReference type="InterPro" id="IPR001841">
    <property type="entry name" value="Znf_RING"/>
</dbReference>
<feature type="compositionally biased region" description="Polar residues" evidence="5">
    <location>
        <begin position="126"/>
        <end position="147"/>
    </location>
</feature>
<keyword evidence="8" id="KW-1185">Reference proteome</keyword>
<feature type="compositionally biased region" description="Low complexity" evidence="5">
    <location>
        <begin position="395"/>
        <end position="420"/>
    </location>
</feature>
<feature type="compositionally biased region" description="Low complexity" evidence="5">
    <location>
        <begin position="604"/>
        <end position="616"/>
    </location>
</feature>
<dbReference type="GO" id="GO:0061630">
    <property type="term" value="F:ubiquitin protein ligase activity"/>
    <property type="evidence" value="ECO:0007669"/>
    <property type="project" value="TreeGrafter"/>
</dbReference>
<feature type="compositionally biased region" description="Polar residues" evidence="5">
    <location>
        <begin position="374"/>
        <end position="394"/>
    </location>
</feature>
<feature type="region of interest" description="Disordered" evidence="5">
    <location>
        <begin position="1"/>
        <end position="173"/>
    </location>
</feature>
<feature type="compositionally biased region" description="Low complexity" evidence="5">
    <location>
        <begin position="103"/>
        <end position="115"/>
    </location>
</feature>
<protein>
    <submittedName>
        <fullName evidence="7">Putative RING finger protein</fullName>
    </submittedName>
</protein>
<evidence type="ECO:0000256" key="4">
    <source>
        <dbReference type="PROSITE-ProRule" id="PRU00175"/>
    </source>
</evidence>
<feature type="region of interest" description="Disordered" evidence="5">
    <location>
        <begin position="189"/>
        <end position="235"/>
    </location>
</feature>
<feature type="compositionally biased region" description="Polar residues" evidence="5">
    <location>
        <begin position="191"/>
        <end position="224"/>
    </location>
</feature>
<evidence type="ECO:0000259" key="6">
    <source>
        <dbReference type="PROSITE" id="PS50089"/>
    </source>
</evidence>
<dbReference type="GO" id="GO:0005737">
    <property type="term" value="C:cytoplasm"/>
    <property type="evidence" value="ECO:0007669"/>
    <property type="project" value="TreeGrafter"/>
</dbReference>
<feature type="region of interest" description="Disordered" evidence="5">
    <location>
        <begin position="274"/>
        <end position="307"/>
    </location>
</feature>